<proteinExistence type="predicted"/>
<dbReference type="SUPFAM" id="SSF88874">
    <property type="entry name" value="Receptor-binding domain of short tail fibre protein gp12"/>
    <property type="match status" value="1"/>
</dbReference>
<dbReference type="OrthoDB" id="9810174at2"/>
<reference evidence="3 4" key="1">
    <citation type="submission" date="2018-05" db="EMBL/GenBank/DDBJ databases">
        <title>Genomic Encyclopedia of Type Strains, Phase IV (KMG-IV): sequencing the most valuable type-strain genomes for metagenomic binning, comparative biology and taxonomic classification.</title>
        <authorList>
            <person name="Goeker M."/>
        </authorList>
    </citation>
    <scope>NUCLEOTIDE SEQUENCE [LARGE SCALE GENOMIC DNA]</scope>
    <source>
        <strain evidence="3 4">DSM 16097</strain>
    </source>
</reference>
<evidence type="ECO:0000313" key="3">
    <source>
        <dbReference type="EMBL" id="PWK60651.1"/>
    </source>
</evidence>
<feature type="domain" description="Phage tail collar" evidence="2">
    <location>
        <begin position="7"/>
        <end position="63"/>
    </location>
</feature>
<dbReference type="Proteomes" id="UP000245708">
    <property type="component" value="Unassembled WGS sequence"/>
</dbReference>
<dbReference type="Pfam" id="PF07484">
    <property type="entry name" value="Collar"/>
    <property type="match status" value="1"/>
</dbReference>
<protein>
    <submittedName>
        <fullName evidence="3">Microcystin-dependent protein</fullName>
    </submittedName>
</protein>
<dbReference type="InterPro" id="IPR011083">
    <property type="entry name" value="Phage_tail_collar_dom"/>
</dbReference>
<dbReference type="AlphaFoldDB" id="A0A316GI57"/>
<evidence type="ECO:0000259" key="2">
    <source>
        <dbReference type="Pfam" id="PF07484"/>
    </source>
</evidence>
<feature type="region of interest" description="Disordered" evidence="1">
    <location>
        <begin position="61"/>
        <end position="86"/>
    </location>
</feature>
<organism evidence="3 4">
    <name type="scientific">Roseicyclus mahoneyensis</name>
    <dbReference type="NCBI Taxonomy" id="164332"/>
    <lineage>
        <taxon>Bacteria</taxon>
        <taxon>Pseudomonadati</taxon>
        <taxon>Pseudomonadota</taxon>
        <taxon>Alphaproteobacteria</taxon>
        <taxon>Rhodobacterales</taxon>
        <taxon>Roseobacteraceae</taxon>
        <taxon>Roseicyclus</taxon>
    </lineage>
</organism>
<comment type="caution">
    <text evidence="3">The sequence shown here is derived from an EMBL/GenBank/DDBJ whole genome shotgun (WGS) entry which is preliminary data.</text>
</comment>
<name>A0A316GI57_9RHOB</name>
<evidence type="ECO:0000313" key="4">
    <source>
        <dbReference type="Proteomes" id="UP000245708"/>
    </source>
</evidence>
<dbReference type="RefSeq" id="WP_109668008.1">
    <property type="nucleotide sequence ID" value="NZ_QGGW01000004.1"/>
</dbReference>
<sequence length="175" mass="18028">MAEPFIGQIYLVGFNYAARGFALCDGALTSIAANNALFALLGTTYGGDGVTTFARPDLRGRVPVGQGNAPGGSGYTLGERAGSETTTLTPPNMPAHTHPASLMVENGPPAGTDPVGNMFAQANIYVPPGRAPDVVMAASSVQIGAVGGNMPFNNMQPFLVLNYQIALVGIFPTRD</sequence>
<keyword evidence="4" id="KW-1185">Reference proteome</keyword>
<dbReference type="InterPro" id="IPR037053">
    <property type="entry name" value="Phage_tail_collar_dom_sf"/>
</dbReference>
<gene>
    <name evidence="3" type="ORF">C7455_104288</name>
</gene>
<dbReference type="EMBL" id="QGGW01000004">
    <property type="protein sequence ID" value="PWK60651.1"/>
    <property type="molecule type" value="Genomic_DNA"/>
</dbReference>
<dbReference type="Gene3D" id="3.90.1340.10">
    <property type="entry name" value="Phage tail collar domain"/>
    <property type="match status" value="1"/>
</dbReference>
<evidence type="ECO:0000256" key="1">
    <source>
        <dbReference type="SAM" id="MobiDB-lite"/>
    </source>
</evidence>
<accession>A0A316GI57</accession>